<dbReference type="InterPro" id="IPR002932">
    <property type="entry name" value="Glu_synthdom"/>
</dbReference>
<evidence type="ECO:0000256" key="3">
    <source>
        <dbReference type="PIRNR" id="PIRNR006429"/>
    </source>
</evidence>
<dbReference type="PANTHER" id="PTHR43819:SF1">
    <property type="entry name" value="ARCHAEAL-TYPE GLUTAMATE SYNTHASE [NADPH]"/>
    <property type="match status" value="1"/>
</dbReference>
<dbReference type="KEGG" id="sap:Sulac_2753"/>
<dbReference type="Pfam" id="PF01645">
    <property type="entry name" value="Glu_synthase"/>
    <property type="match status" value="1"/>
</dbReference>
<dbReference type="PATRIC" id="fig|679936.5.peg.2846"/>
<name>G8TY08_SULAD</name>
<dbReference type="PIRSF" id="PIRSF006429">
    <property type="entry name" value="GOGAT_lg_2"/>
    <property type="match status" value="1"/>
</dbReference>
<evidence type="ECO:0000256" key="2">
    <source>
        <dbReference type="ARBA" id="ARBA00023002"/>
    </source>
</evidence>
<sequence>MENGFINPNQVWTPEVMEEIQEKAELGRYRIRGMGRSHRVPSFDDLVVVPAGLTRIPLEGYRERCDTQTILGRRYADQPITLDIPITIAGMSYGALSLPAKQALGLAATRMGTSTTTGDGGMHPEERRASKTLIYQYLPARYGQNPHDMKRADAIEIVVSQGAKPGAGGLLLGQKISSEIANIRDLPPGVDQRSPVRHPDWMGPDDLAIKIEELREITGWRVPIYVKIGASRVYEDVTLAAKAGADVVVVDGMEGGTAASVEIQTEHTGIPTLAAVVEARDALRGLGLEDDVQLIVSGGIRSGVDAAKALALGATAVSIGTASLLAMGCNNPRYSEDFHQMGTAPYLCHACHTGRCPAGITTQDPALMARLNVEEAAERVANFLYAMTLEIQTLARSCGKSNVHHLDETDLRSLTLEASLITGVPLVGQRRRHQSSGSGRVEELLRGTLG</sequence>
<evidence type="ECO:0000256" key="1">
    <source>
        <dbReference type="ARBA" id="ARBA00009716"/>
    </source>
</evidence>
<dbReference type="AlphaFoldDB" id="G8TY08"/>
<dbReference type="PIRSF" id="PIRSF500061">
    <property type="entry name" value="GOGAT_lg2_archl"/>
    <property type="match status" value="1"/>
</dbReference>
<dbReference type="Gene3D" id="3.20.20.70">
    <property type="entry name" value="Aldolase class I"/>
    <property type="match status" value="1"/>
</dbReference>
<evidence type="ECO:0000313" key="7">
    <source>
        <dbReference type="Proteomes" id="UP000005439"/>
    </source>
</evidence>
<dbReference type="PANTHER" id="PTHR43819">
    <property type="entry name" value="ARCHAEAL-TYPE GLUTAMATE SYNTHASE [NADPH]"/>
    <property type="match status" value="1"/>
</dbReference>
<keyword evidence="2 6" id="KW-0560">Oxidoreductase</keyword>
<protein>
    <submittedName>
        <fullName evidence="6">Glutamate synthase (NADPH) GltB2 subunit</fullName>
        <ecNumber evidence="6">1.4.1.13</ecNumber>
    </submittedName>
</protein>
<keyword evidence="7" id="KW-1185">Reference proteome</keyword>
<evidence type="ECO:0000313" key="6">
    <source>
        <dbReference type="EMBL" id="AEW06214.1"/>
    </source>
</evidence>
<reference evidence="7" key="1">
    <citation type="submission" date="2011-12" db="EMBL/GenBank/DDBJ databases">
        <title>The complete genome of chromosome of Sulfobacillus acidophilus DSM 10332.</title>
        <authorList>
            <person name="Lucas S."/>
            <person name="Han J."/>
            <person name="Lapidus A."/>
            <person name="Bruce D."/>
            <person name="Goodwin L."/>
            <person name="Pitluck S."/>
            <person name="Peters L."/>
            <person name="Kyrpides N."/>
            <person name="Mavromatis K."/>
            <person name="Ivanova N."/>
            <person name="Mikhailova N."/>
            <person name="Chertkov O."/>
            <person name="Saunders E."/>
            <person name="Detter J.C."/>
            <person name="Tapia R."/>
            <person name="Han C."/>
            <person name="Land M."/>
            <person name="Hauser L."/>
            <person name="Markowitz V."/>
            <person name="Cheng J.-F."/>
            <person name="Hugenholtz P."/>
            <person name="Woyke T."/>
            <person name="Wu D."/>
            <person name="Pukall R."/>
            <person name="Gehrich-Schroeter G."/>
            <person name="Schneider S."/>
            <person name="Klenk H.-P."/>
            <person name="Eisen J.A."/>
        </authorList>
    </citation>
    <scope>NUCLEOTIDE SEQUENCE [LARGE SCALE GENOMIC DNA]</scope>
    <source>
        <strain evidence="7">ATCC 700253 / DSM 10332 / NAL</strain>
    </source>
</reference>
<dbReference type="SUPFAM" id="SSF51395">
    <property type="entry name" value="FMN-linked oxidoreductases"/>
    <property type="match status" value="1"/>
</dbReference>
<dbReference type="EMBL" id="CP003179">
    <property type="protein sequence ID" value="AEW06214.1"/>
    <property type="molecule type" value="Genomic_DNA"/>
</dbReference>
<dbReference type="InterPro" id="IPR024188">
    <property type="entry name" value="GltB"/>
</dbReference>
<proteinExistence type="inferred from homology"/>
<dbReference type="InterPro" id="IPR043578">
    <property type="entry name" value="GltB_archl_type"/>
</dbReference>
<dbReference type="CDD" id="cd02808">
    <property type="entry name" value="GltS_FMN"/>
    <property type="match status" value="1"/>
</dbReference>
<dbReference type="GO" id="GO:0006537">
    <property type="term" value="P:glutamate biosynthetic process"/>
    <property type="evidence" value="ECO:0007669"/>
    <property type="project" value="InterPro"/>
</dbReference>
<feature type="domain" description="Glutamate synthase" evidence="5">
    <location>
        <begin position="77"/>
        <end position="400"/>
    </location>
</feature>
<organism evidence="6 7">
    <name type="scientific">Sulfobacillus acidophilus (strain ATCC 700253 / DSM 10332 / NAL)</name>
    <dbReference type="NCBI Taxonomy" id="679936"/>
    <lineage>
        <taxon>Bacteria</taxon>
        <taxon>Bacillati</taxon>
        <taxon>Bacillota</taxon>
        <taxon>Clostridia</taxon>
        <taxon>Eubacteriales</taxon>
        <taxon>Clostridiales Family XVII. Incertae Sedis</taxon>
        <taxon>Sulfobacillus</taxon>
    </lineage>
</organism>
<reference evidence="6 7" key="2">
    <citation type="journal article" date="2012" name="Stand. Genomic Sci.">
        <title>Complete genome sequence of the moderately thermophilic mineral-sulfide-oxidizing firmicute Sulfobacillus acidophilus type strain (NAL(T)).</title>
        <authorList>
            <person name="Anderson I."/>
            <person name="Chertkov O."/>
            <person name="Chen A."/>
            <person name="Saunders E."/>
            <person name="Lapidus A."/>
            <person name="Nolan M."/>
            <person name="Lucas S."/>
            <person name="Hammon N."/>
            <person name="Deshpande S."/>
            <person name="Cheng J.F."/>
            <person name="Han C."/>
            <person name="Tapia R."/>
            <person name="Goodwin L.A."/>
            <person name="Pitluck S."/>
            <person name="Liolios K."/>
            <person name="Pagani I."/>
            <person name="Ivanova N."/>
            <person name="Mikhailova N."/>
            <person name="Pati A."/>
            <person name="Palaniappan K."/>
            <person name="Land M."/>
            <person name="Pan C."/>
            <person name="Rohde M."/>
            <person name="Pukall R."/>
            <person name="Goker M."/>
            <person name="Detter J.C."/>
            <person name="Woyke T."/>
            <person name="Bristow J."/>
            <person name="Eisen J.A."/>
            <person name="Markowitz V."/>
            <person name="Hugenholtz P."/>
            <person name="Kyrpides N.C."/>
            <person name="Klenk H.P."/>
            <person name="Mavromatis K."/>
        </authorList>
    </citation>
    <scope>NUCLEOTIDE SEQUENCE [LARGE SCALE GENOMIC DNA]</scope>
    <source>
        <strain evidence="7">ATCC 700253 / DSM 10332 / NAL</strain>
    </source>
</reference>
<evidence type="ECO:0000259" key="5">
    <source>
        <dbReference type="Pfam" id="PF01645"/>
    </source>
</evidence>
<dbReference type="STRING" id="679936.Sulac_2753"/>
<accession>G8TY08</accession>
<dbReference type="HOGENOM" id="CLU_023342_1_1_9"/>
<dbReference type="GO" id="GO:0004355">
    <property type="term" value="F:glutamate synthase (NADPH) activity"/>
    <property type="evidence" value="ECO:0007669"/>
    <property type="project" value="UniProtKB-EC"/>
</dbReference>
<gene>
    <name evidence="6" type="ordered locus">Sulac_2753</name>
</gene>
<dbReference type="EC" id="1.4.1.13" evidence="6"/>
<evidence type="ECO:0000256" key="4">
    <source>
        <dbReference type="SAM" id="MobiDB-lite"/>
    </source>
</evidence>
<feature type="compositionally biased region" description="Basic and acidic residues" evidence="4">
    <location>
        <begin position="440"/>
        <end position="450"/>
    </location>
</feature>
<dbReference type="InterPro" id="IPR013785">
    <property type="entry name" value="Aldolase_TIM"/>
</dbReference>
<comment type="similarity">
    <text evidence="1 3">Belongs to the glutamate synthase family.</text>
</comment>
<dbReference type="Proteomes" id="UP000005439">
    <property type="component" value="Chromosome"/>
</dbReference>
<feature type="region of interest" description="Disordered" evidence="4">
    <location>
        <begin position="429"/>
        <end position="450"/>
    </location>
</feature>